<dbReference type="Proteomes" id="UP000215335">
    <property type="component" value="Unassembled WGS sequence"/>
</dbReference>
<comment type="caution">
    <text evidence="3">The sequence shown here is derived from an EMBL/GenBank/DDBJ whole genome shotgun (WGS) entry which is preliminary data.</text>
</comment>
<dbReference type="PANTHER" id="PTHR35374">
    <property type="entry name" value="CYCLIN-DEPENDENT KINASE 11A-LIKE"/>
    <property type="match status" value="1"/>
</dbReference>
<evidence type="ECO:0000259" key="2">
    <source>
        <dbReference type="Pfam" id="PF26634"/>
    </source>
</evidence>
<feature type="domain" description="DUF8207" evidence="2">
    <location>
        <begin position="90"/>
        <end position="180"/>
    </location>
</feature>
<protein>
    <recommendedName>
        <fullName evidence="2">DUF8207 domain-containing protein</fullName>
    </recommendedName>
</protein>
<dbReference type="OrthoDB" id="7694400at2759"/>
<feature type="region of interest" description="Disordered" evidence="1">
    <location>
        <begin position="13"/>
        <end position="47"/>
    </location>
</feature>
<evidence type="ECO:0000313" key="3">
    <source>
        <dbReference type="EMBL" id="OXU18190.1"/>
    </source>
</evidence>
<accession>A0A232EIJ8</accession>
<evidence type="ECO:0000256" key="1">
    <source>
        <dbReference type="SAM" id="MobiDB-lite"/>
    </source>
</evidence>
<dbReference type="PANTHER" id="PTHR35374:SF1">
    <property type="entry name" value="PROTEIN KINASE DOMAIN-CONTAINING PROTEIN"/>
    <property type="match status" value="1"/>
</dbReference>
<gene>
    <name evidence="3" type="ORF">TSAR_016156</name>
</gene>
<feature type="compositionally biased region" description="Acidic residues" evidence="1">
    <location>
        <begin position="14"/>
        <end position="31"/>
    </location>
</feature>
<organism evidence="3 4">
    <name type="scientific">Trichomalopsis sarcophagae</name>
    <dbReference type="NCBI Taxonomy" id="543379"/>
    <lineage>
        <taxon>Eukaryota</taxon>
        <taxon>Metazoa</taxon>
        <taxon>Ecdysozoa</taxon>
        <taxon>Arthropoda</taxon>
        <taxon>Hexapoda</taxon>
        <taxon>Insecta</taxon>
        <taxon>Pterygota</taxon>
        <taxon>Neoptera</taxon>
        <taxon>Endopterygota</taxon>
        <taxon>Hymenoptera</taxon>
        <taxon>Apocrita</taxon>
        <taxon>Proctotrupomorpha</taxon>
        <taxon>Chalcidoidea</taxon>
        <taxon>Pteromalidae</taxon>
        <taxon>Pteromalinae</taxon>
        <taxon>Trichomalopsis</taxon>
    </lineage>
</organism>
<sequence length="182" mass="20319">MMVAIEKALINCDDAADDDDADADDDDDNDPGESAFESAVGDSDISDHEETVIQNNAASVSDVSDDEKTVMSVNVDENIRLLLKGQTRALDTVYGVRKMHDNKLMIGNAPKSFDKDKIIVGNKVYENDIGLVELLFKKYPDDTCITDNDKKNYATILKDTNAHKKYYKSKKDIRENASKKIY</sequence>
<keyword evidence="4" id="KW-1185">Reference proteome</keyword>
<dbReference type="Pfam" id="PF26634">
    <property type="entry name" value="DUF8207"/>
    <property type="match status" value="1"/>
</dbReference>
<evidence type="ECO:0000313" key="4">
    <source>
        <dbReference type="Proteomes" id="UP000215335"/>
    </source>
</evidence>
<dbReference type="AlphaFoldDB" id="A0A232EIJ8"/>
<dbReference type="InterPro" id="IPR058520">
    <property type="entry name" value="DUF8207"/>
</dbReference>
<name>A0A232EIJ8_9HYME</name>
<reference evidence="3 4" key="1">
    <citation type="journal article" date="2017" name="Curr. Biol.">
        <title>The Evolution of Venom by Co-option of Single-Copy Genes.</title>
        <authorList>
            <person name="Martinson E.O."/>
            <person name="Mrinalini"/>
            <person name="Kelkar Y.D."/>
            <person name="Chang C.H."/>
            <person name="Werren J.H."/>
        </authorList>
    </citation>
    <scope>NUCLEOTIDE SEQUENCE [LARGE SCALE GENOMIC DNA]</scope>
    <source>
        <strain evidence="3 4">Alberta</strain>
        <tissue evidence="3">Whole body</tissue>
    </source>
</reference>
<dbReference type="EMBL" id="NNAY01004217">
    <property type="protein sequence ID" value="OXU18190.1"/>
    <property type="molecule type" value="Genomic_DNA"/>
</dbReference>
<proteinExistence type="predicted"/>